<reference evidence="2" key="1">
    <citation type="submission" date="2023-07" db="EMBL/GenBank/DDBJ databases">
        <title>draft genome sequence of fig (Ficus carica).</title>
        <authorList>
            <person name="Takahashi T."/>
            <person name="Nishimura K."/>
        </authorList>
    </citation>
    <scope>NUCLEOTIDE SEQUENCE</scope>
</reference>
<dbReference type="EMBL" id="BTGU01000070">
    <property type="protein sequence ID" value="GMN57355.1"/>
    <property type="molecule type" value="Genomic_DNA"/>
</dbReference>
<evidence type="ECO:0000313" key="3">
    <source>
        <dbReference type="Proteomes" id="UP001187192"/>
    </source>
</evidence>
<proteinExistence type="predicted"/>
<dbReference type="Gramene" id="FCD_00030957-RA">
    <property type="protein sequence ID" value="FCD_00030957-RA:cds"/>
    <property type="gene ID" value="FCD_00030957"/>
</dbReference>
<name>A0AA88DLG8_FICCA</name>
<dbReference type="AlphaFoldDB" id="A0AA88DLG8"/>
<evidence type="ECO:0000313" key="2">
    <source>
        <dbReference type="EMBL" id="GMN57355.1"/>
    </source>
</evidence>
<comment type="caution">
    <text evidence="2">The sequence shown here is derived from an EMBL/GenBank/DDBJ whole genome shotgun (WGS) entry which is preliminary data.</text>
</comment>
<feature type="region of interest" description="Disordered" evidence="1">
    <location>
        <begin position="56"/>
        <end position="83"/>
    </location>
</feature>
<organism evidence="2 3">
    <name type="scientific">Ficus carica</name>
    <name type="common">Common fig</name>
    <dbReference type="NCBI Taxonomy" id="3494"/>
    <lineage>
        <taxon>Eukaryota</taxon>
        <taxon>Viridiplantae</taxon>
        <taxon>Streptophyta</taxon>
        <taxon>Embryophyta</taxon>
        <taxon>Tracheophyta</taxon>
        <taxon>Spermatophyta</taxon>
        <taxon>Magnoliopsida</taxon>
        <taxon>eudicotyledons</taxon>
        <taxon>Gunneridae</taxon>
        <taxon>Pentapetalae</taxon>
        <taxon>rosids</taxon>
        <taxon>fabids</taxon>
        <taxon>Rosales</taxon>
        <taxon>Moraceae</taxon>
        <taxon>Ficeae</taxon>
        <taxon>Ficus</taxon>
    </lineage>
</organism>
<gene>
    <name evidence="2" type="ORF">TIFTF001_026474</name>
</gene>
<dbReference type="Proteomes" id="UP001187192">
    <property type="component" value="Unassembled WGS sequence"/>
</dbReference>
<keyword evidence="3" id="KW-1185">Reference proteome</keyword>
<evidence type="ECO:0000256" key="1">
    <source>
        <dbReference type="SAM" id="MobiDB-lite"/>
    </source>
</evidence>
<accession>A0AA88DLG8</accession>
<sequence>MRSPFIPAMCSPNSLFLVNAVAAAGSPSPPLLTSSETASIDMHWCGSKCTSPWVMKPTSDGSHDPTFPSTRLAKAKRNGASVK</sequence>
<protein>
    <submittedName>
        <fullName evidence="2">Uncharacterized protein</fullName>
    </submittedName>
</protein>